<feature type="region of interest" description="Disordered" evidence="5">
    <location>
        <begin position="1"/>
        <end position="70"/>
    </location>
</feature>
<feature type="domain" description="Vps72/YL1 C-terminal" evidence="6">
    <location>
        <begin position="139"/>
        <end position="168"/>
    </location>
</feature>
<keyword evidence="4" id="KW-0539">Nucleus</keyword>
<dbReference type="AlphaFoldDB" id="A0A8T0IZI5"/>
<reference evidence="7" key="1">
    <citation type="submission" date="2020-06" db="EMBL/GenBank/DDBJ databases">
        <title>WGS assembly of Ceratodon purpureus strain R40.</title>
        <authorList>
            <person name="Carey S.B."/>
            <person name="Jenkins J."/>
            <person name="Shu S."/>
            <person name="Lovell J.T."/>
            <person name="Sreedasyam A."/>
            <person name="Maumus F."/>
            <person name="Tiley G.P."/>
            <person name="Fernandez-Pozo N."/>
            <person name="Barry K."/>
            <person name="Chen C."/>
            <person name="Wang M."/>
            <person name="Lipzen A."/>
            <person name="Daum C."/>
            <person name="Saski C.A."/>
            <person name="Payton A.C."/>
            <person name="Mcbreen J.C."/>
            <person name="Conrad R.E."/>
            <person name="Kollar L.M."/>
            <person name="Olsson S."/>
            <person name="Huttunen S."/>
            <person name="Landis J.B."/>
            <person name="Wickett N.J."/>
            <person name="Johnson M.G."/>
            <person name="Rensing S.A."/>
            <person name="Grimwood J."/>
            <person name="Schmutz J."/>
            <person name="Mcdaniel S.F."/>
        </authorList>
    </citation>
    <scope>NUCLEOTIDE SEQUENCE</scope>
    <source>
        <strain evidence="7">R40</strain>
    </source>
</reference>
<evidence type="ECO:0000313" key="8">
    <source>
        <dbReference type="Proteomes" id="UP000822688"/>
    </source>
</evidence>
<evidence type="ECO:0000256" key="5">
    <source>
        <dbReference type="SAM" id="MobiDB-lite"/>
    </source>
</evidence>
<dbReference type="GO" id="GO:0031011">
    <property type="term" value="C:Ino80 complex"/>
    <property type="evidence" value="ECO:0007669"/>
    <property type="project" value="InterPro"/>
</dbReference>
<organism evidence="7 8">
    <name type="scientific">Ceratodon purpureus</name>
    <name type="common">Fire moss</name>
    <name type="synonym">Dicranum purpureum</name>
    <dbReference type="NCBI Taxonomy" id="3225"/>
    <lineage>
        <taxon>Eukaryota</taxon>
        <taxon>Viridiplantae</taxon>
        <taxon>Streptophyta</taxon>
        <taxon>Embryophyta</taxon>
        <taxon>Bryophyta</taxon>
        <taxon>Bryophytina</taxon>
        <taxon>Bryopsida</taxon>
        <taxon>Dicranidae</taxon>
        <taxon>Pseudoditrichales</taxon>
        <taxon>Ditrichaceae</taxon>
        <taxon>Ceratodon</taxon>
    </lineage>
</organism>
<keyword evidence="2" id="KW-0805">Transcription regulation</keyword>
<comment type="caution">
    <text evidence="7">The sequence shown here is derived from an EMBL/GenBank/DDBJ whole genome shotgun (WGS) entry which is preliminary data.</text>
</comment>
<gene>
    <name evidence="7" type="ORF">KC19_2G190200</name>
</gene>
<feature type="compositionally biased region" description="Basic and acidic residues" evidence="5">
    <location>
        <begin position="46"/>
        <end position="57"/>
    </location>
</feature>
<dbReference type="PANTHER" id="PTHR31200:SF1">
    <property type="entry name" value="INO80 COMPLEX SUBUNIT C"/>
    <property type="match status" value="1"/>
</dbReference>
<dbReference type="Proteomes" id="UP000822688">
    <property type="component" value="Chromosome 2"/>
</dbReference>
<evidence type="ECO:0000256" key="4">
    <source>
        <dbReference type="ARBA" id="ARBA00023242"/>
    </source>
</evidence>
<name>A0A8T0IZI5_CERPU</name>
<evidence type="ECO:0000259" key="6">
    <source>
        <dbReference type="SMART" id="SM00993"/>
    </source>
</evidence>
<dbReference type="Pfam" id="PF08265">
    <property type="entry name" value="YL1_C"/>
    <property type="match status" value="1"/>
</dbReference>
<protein>
    <recommendedName>
        <fullName evidence="6">Vps72/YL1 C-terminal domain-containing protein</fullName>
    </recommendedName>
</protein>
<dbReference type="GO" id="GO:0006338">
    <property type="term" value="P:chromatin remodeling"/>
    <property type="evidence" value="ECO:0007669"/>
    <property type="project" value="InterPro"/>
</dbReference>
<sequence>MPAIHTPITRPSRMPLAHSRPASPPSPHPHHPFVAIAMASKSSKLVARDSSQRRESSGGDSGAGGGAVIDLDHPDLLLPPVLPFKKTQLTERYPKGQTRGRHWKHLKQIIQSENYFNYPADEPTYVSIDSPPSIYPPKKYCDITGFQAPYTDPRTKLRYANTEVFKTIRSLPDEIIQGYLALRNAAVVLK</sequence>
<evidence type="ECO:0000256" key="1">
    <source>
        <dbReference type="ARBA" id="ARBA00004123"/>
    </source>
</evidence>
<dbReference type="InterPro" id="IPR029525">
    <property type="entry name" value="INO80C/Ies6"/>
</dbReference>
<comment type="subcellular location">
    <subcellularLocation>
        <location evidence="1">Nucleus</location>
    </subcellularLocation>
</comment>
<dbReference type="PANTHER" id="PTHR31200">
    <property type="entry name" value="INO80 COMPLEX SUBUNIT C"/>
    <property type="match status" value="1"/>
</dbReference>
<proteinExistence type="predicted"/>
<evidence type="ECO:0000256" key="2">
    <source>
        <dbReference type="ARBA" id="ARBA00023015"/>
    </source>
</evidence>
<keyword evidence="8" id="KW-1185">Reference proteome</keyword>
<evidence type="ECO:0000313" key="7">
    <source>
        <dbReference type="EMBL" id="KAG0587773.1"/>
    </source>
</evidence>
<keyword evidence="3" id="KW-0804">Transcription</keyword>
<dbReference type="EMBL" id="CM026422">
    <property type="protein sequence ID" value="KAG0587773.1"/>
    <property type="molecule type" value="Genomic_DNA"/>
</dbReference>
<accession>A0A8T0IZI5</accession>
<dbReference type="SMART" id="SM00993">
    <property type="entry name" value="YL1_C"/>
    <property type="match status" value="1"/>
</dbReference>
<evidence type="ECO:0000256" key="3">
    <source>
        <dbReference type="ARBA" id="ARBA00023163"/>
    </source>
</evidence>
<dbReference type="InterPro" id="IPR013272">
    <property type="entry name" value="Vps72/YL1_C"/>
</dbReference>